<sequence length="163" mass="17949">MTKSLPLHCVVESVHSLQASLNIDSRSPFKRRPNIEIDTYALIAASTQWSDIVSAALLQLGYTSEVANTARGSLIIKNWKPISLENICENPVVQVSEILGELTTIVTLRIVILKTKTTPFNEIKDKLLRLLLLQSHAVLRSTGCPLDEIESPLPALRAVALNL</sequence>
<dbReference type="AlphaFoldDB" id="T1GKK8"/>
<dbReference type="STRING" id="36166.T1GKK8"/>
<keyword evidence="2" id="KW-0832">Ubl conjugation</keyword>
<evidence type="ECO:0000313" key="8">
    <source>
        <dbReference type="Proteomes" id="UP000015102"/>
    </source>
</evidence>
<dbReference type="PROSITE" id="PS51982">
    <property type="entry name" value="CMP"/>
    <property type="match status" value="1"/>
</dbReference>
<dbReference type="Gene3D" id="3.10.20.710">
    <property type="entry name" value="SATB, ubiquitin-like oligomerisation domain"/>
    <property type="match status" value="1"/>
</dbReference>
<evidence type="ECO:0000256" key="3">
    <source>
        <dbReference type="ARBA" id="ARBA00023125"/>
    </source>
</evidence>
<dbReference type="GO" id="GO:0006338">
    <property type="term" value="P:chromatin remodeling"/>
    <property type="evidence" value="ECO:0007669"/>
    <property type="project" value="InterPro"/>
</dbReference>
<evidence type="ECO:0000256" key="1">
    <source>
        <dbReference type="ARBA" id="ARBA00022737"/>
    </source>
</evidence>
<evidence type="ECO:0000256" key="4">
    <source>
        <dbReference type="ARBA" id="ARBA00023155"/>
    </source>
</evidence>
<protein>
    <recommendedName>
        <fullName evidence="6">CMP domain-containing protein</fullName>
    </recommendedName>
</protein>
<evidence type="ECO:0000259" key="6">
    <source>
        <dbReference type="PROSITE" id="PS51982"/>
    </source>
</evidence>
<evidence type="ECO:0000256" key="5">
    <source>
        <dbReference type="ARBA" id="ARBA00023242"/>
    </source>
</evidence>
<keyword evidence="4" id="KW-0371">Homeobox</keyword>
<dbReference type="EMBL" id="CAQQ02071909">
    <property type="status" value="NOT_ANNOTATED_CDS"/>
    <property type="molecule type" value="Genomic_DNA"/>
</dbReference>
<keyword evidence="3" id="KW-0238">DNA-binding</keyword>
<dbReference type="GO" id="GO:0000978">
    <property type="term" value="F:RNA polymerase II cis-regulatory region sequence-specific DNA binding"/>
    <property type="evidence" value="ECO:0007669"/>
    <property type="project" value="TreeGrafter"/>
</dbReference>
<dbReference type="PANTHER" id="PTHR15116:SF16">
    <property type="entry name" value="DEFECTIVE PROVENTRICULUS, ISOFORM A"/>
    <property type="match status" value="1"/>
</dbReference>
<keyword evidence="8" id="KW-1185">Reference proteome</keyword>
<evidence type="ECO:0000256" key="2">
    <source>
        <dbReference type="ARBA" id="ARBA00022843"/>
    </source>
</evidence>
<keyword evidence="5" id="KW-0539">Nucleus</keyword>
<keyword evidence="1" id="KW-0677">Repeat</keyword>
<name>T1GKK8_MEGSC</name>
<dbReference type="InterPro" id="IPR039673">
    <property type="entry name" value="SATB1/SATB2"/>
</dbReference>
<dbReference type="EnsemblMetazoa" id="MESCA004034-RA">
    <property type="protein sequence ID" value="MESCA004034-PA"/>
    <property type="gene ID" value="MESCA004034"/>
</dbReference>
<dbReference type="GO" id="GO:0000981">
    <property type="term" value="F:DNA-binding transcription factor activity, RNA polymerase II-specific"/>
    <property type="evidence" value="ECO:0007669"/>
    <property type="project" value="TreeGrafter"/>
</dbReference>
<dbReference type="Pfam" id="PF16534">
    <property type="entry name" value="ULD"/>
    <property type="match status" value="1"/>
</dbReference>
<evidence type="ECO:0000313" key="7">
    <source>
        <dbReference type="EnsemblMetazoa" id="MESCA004034-PA"/>
    </source>
</evidence>
<dbReference type="FunFam" id="3.10.20.710:FF:000002">
    <property type="entry name" value="Defective proventriculus, isoform A"/>
    <property type="match status" value="1"/>
</dbReference>
<dbReference type="InterPro" id="IPR032392">
    <property type="entry name" value="ULD"/>
</dbReference>
<dbReference type="PANTHER" id="PTHR15116">
    <property type="entry name" value="DNA-BINDING PROTEIN SATB FAMILY MEMBER"/>
    <property type="match status" value="1"/>
</dbReference>
<feature type="domain" description="CMP" evidence="6">
    <location>
        <begin position="2"/>
        <end position="114"/>
    </location>
</feature>
<dbReference type="GO" id="GO:0005634">
    <property type="term" value="C:nucleus"/>
    <property type="evidence" value="ECO:0007669"/>
    <property type="project" value="UniProtKB-ARBA"/>
</dbReference>
<dbReference type="Proteomes" id="UP000015102">
    <property type="component" value="Unassembled WGS sequence"/>
</dbReference>
<dbReference type="EMBL" id="CAQQ02071910">
    <property type="status" value="NOT_ANNOTATED_CDS"/>
    <property type="molecule type" value="Genomic_DNA"/>
</dbReference>
<dbReference type="HOGENOM" id="CLU_1779425_0_0_1"/>
<reference evidence="8" key="1">
    <citation type="submission" date="2013-02" db="EMBL/GenBank/DDBJ databases">
        <authorList>
            <person name="Hughes D."/>
        </authorList>
    </citation>
    <scope>NUCLEOTIDE SEQUENCE</scope>
    <source>
        <strain>Durham</strain>
        <strain evidence="8">NC isolate 2 -- Noor lab</strain>
    </source>
</reference>
<reference evidence="7" key="2">
    <citation type="submission" date="2015-06" db="UniProtKB">
        <authorList>
            <consortium name="EnsemblMetazoa"/>
        </authorList>
    </citation>
    <scope>IDENTIFICATION</scope>
</reference>
<accession>T1GKK8</accession>
<proteinExistence type="predicted"/>
<organism evidence="7 8">
    <name type="scientific">Megaselia scalaris</name>
    <name type="common">Humpbacked fly</name>
    <name type="synonym">Phora scalaris</name>
    <dbReference type="NCBI Taxonomy" id="36166"/>
    <lineage>
        <taxon>Eukaryota</taxon>
        <taxon>Metazoa</taxon>
        <taxon>Ecdysozoa</taxon>
        <taxon>Arthropoda</taxon>
        <taxon>Hexapoda</taxon>
        <taxon>Insecta</taxon>
        <taxon>Pterygota</taxon>
        <taxon>Neoptera</taxon>
        <taxon>Endopterygota</taxon>
        <taxon>Diptera</taxon>
        <taxon>Brachycera</taxon>
        <taxon>Muscomorpha</taxon>
        <taxon>Platypezoidea</taxon>
        <taxon>Phoridae</taxon>
        <taxon>Megaseliini</taxon>
        <taxon>Megaselia</taxon>
    </lineage>
</organism>
<dbReference type="InterPro" id="IPR038224">
    <property type="entry name" value="SATB_ULD_sf"/>
</dbReference>